<protein>
    <submittedName>
        <fullName evidence="2">Uncharacterized protein</fullName>
    </submittedName>
</protein>
<keyword evidence="3" id="KW-1185">Reference proteome</keyword>
<keyword evidence="1" id="KW-0812">Transmembrane</keyword>
<dbReference type="Proteomes" id="UP000054928">
    <property type="component" value="Unassembled WGS sequence"/>
</dbReference>
<dbReference type="EMBL" id="CCYD01003101">
    <property type="protein sequence ID" value="CEG49868.1"/>
    <property type="molecule type" value="Genomic_DNA"/>
</dbReference>
<sequence length="50" mass="5700">MFHLLSLNSIIFLVILLKVVTWTMLEKVLATFLVCETNERNAIVVLSHVS</sequence>
<dbReference type="RefSeq" id="XP_024586237.1">
    <property type="nucleotide sequence ID" value="XM_024721104.1"/>
</dbReference>
<accession>A0A0P1B6F0</accession>
<evidence type="ECO:0000313" key="3">
    <source>
        <dbReference type="Proteomes" id="UP000054928"/>
    </source>
</evidence>
<keyword evidence="1" id="KW-1133">Transmembrane helix</keyword>
<feature type="transmembrane region" description="Helical" evidence="1">
    <location>
        <begin position="6"/>
        <end position="25"/>
    </location>
</feature>
<dbReference type="AlphaFoldDB" id="A0A0P1B6F0"/>
<dbReference type="GeneID" id="36402662"/>
<evidence type="ECO:0000313" key="2">
    <source>
        <dbReference type="EMBL" id="CEG49868.1"/>
    </source>
</evidence>
<keyword evidence="1" id="KW-0472">Membrane</keyword>
<name>A0A0P1B6F0_PLAHL</name>
<reference evidence="3" key="1">
    <citation type="submission" date="2014-09" db="EMBL/GenBank/DDBJ databases">
        <authorList>
            <person name="Sharma Rahul"/>
            <person name="Thines Marco"/>
        </authorList>
    </citation>
    <scope>NUCLEOTIDE SEQUENCE [LARGE SCALE GENOMIC DNA]</scope>
</reference>
<organism evidence="2 3">
    <name type="scientific">Plasmopara halstedii</name>
    <name type="common">Downy mildew of sunflower</name>
    <dbReference type="NCBI Taxonomy" id="4781"/>
    <lineage>
        <taxon>Eukaryota</taxon>
        <taxon>Sar</taxon>
        <taxon>Stramenopiles</taxon>
        <taxon>Oomycota</taxon>
        <taxon>Peronosporomycetes</taxon>
        <taxon>Peronosporales</taxon>
        <taxon>Peronosporaceae</taxon>
        <taxon>Plasmopara</taxon>
    </lineage>
</organism>
<evidence type="ECO:0000256" key="1">
    <source>
        <dbReference type="SAM" id="Phobius"/>
    </source>
</evidence>
<proteinExistence type="predicted"/>